<proteinExistence type="predicted"/>
<evidence type="ECO:0000313" key="2">
    <source>
        <dbReference type="EMBL" id="PSR52717.1"/>
    </source>
</evidence>
<organism evidence="2 3">
    <name type="scientific">Adhaeribacter arboris</name>
    <dbReference type="NCBI Taxonomy" id="2072846"/>
    <lineage>
        <taxon>Bacteria</taxon>
        <taxon>Pseudomonadati</taxon>
        <taxon>Bacteroidota</taxon>
        <taxon>Cytophagia</taxon>
        <taxon>Cytophagales</taxon>
        <taxon>Hymenobacteraceae</taxon>
        <taxon>Adhaeribacter</taxon>
    </lineage>
</organism>
<feature type="domain" description="Methyltransferase type 11" evidence="1">
    <location>
        <begin position="54"/>
        <end position="147"/>
    </location>
</feature>
<dbReference type="Proteomes" id="UP000240357">
    <property type="component" value="Unassembled WGS sequence"/>
</dbReference>
<dbReference type="RefSeq" id="WP_106926618.1">
    <property type="nucleotide sequence ID" value="NZ_PYFT01000001.1"/>
</dbReference>
<reference evidence="2 3" key="1">
    <citation type="submission" date="2018-03" db="EMBL/GenBank/DDBJ databases">
        <title>Adhaeribacter sp. HMF7605 Genome sequencing and assembly.</title>
        <authorList>
            <person name="Kang H."/>
            <person name="Kang J."/>
            <person name="Cha I."/>
            <person name="Kim H."/>
            <person name="Joh K."/>
        </authorList>
    </citation>
    <scope>NUCLEOTIDE SEQUENCE [LARGE SCALE GENOMIC DNA]</scope>
    <source>
        <strain evidence="2 3">HMF7605</strain>
    </source>
</reference>
<dbReference type="AlphaFoldDB" id="A0A2T2YB28"/>
<dbReference type="SUPFAM" id="SSF53335">
    <property type="entry name" value="S-adenosyl-L-methionine-dependent methyltransferases"/>
    <property type="match status" value="1"/>
</dbReference>
<dbReference type="Gene3D" id="3.40.50.150">
    <property type="entry name" value="Vaccinia Virus protein VP39"/>
    <property type="match status" value="1"/>
</dbReference>
<sequence>MDAVSQQNKQLWNELARQGVVCSQPKLGLTPEQAHQYLNKHGFYPASLAGKNVLCLASGGGQQSISFALLGAQVTVVDFSQVQLEKDQLAAAAYNKPIRIILSDMRDLSFSPAEAFDIVYQPYSINYLSSVEEVFNEVARVLKPQGVYDLMFHNPYVHGSWKDGCWGLEWQAEELWQGKGYPLWQPYQEGYPVKTVDAHWNFTNPENQAVQVTSPQEFKHTMATVINGLIARGFEILSWQEEVGSDYTSKPGTWEHYTTCAPPWIYLLSRKKAS</sequence>
<gene>
    <name evidence="2" type="ORF">AHMF7605_03840</name>
</gene>
<dbReference type="CDD" id="cd02440">
    <property type="entry name" value="AdoMet_MTases"/>
    <property type="match status" value="1"/>
</dbReference>
<dbReference type="Pfam" id="PF08241">
    <property type="entry name" value="Methyltransf_11"/>
    <property type="match status" value="1"/>
</dbReference>
<dbReference type="OrthoDB" id="9772751at2"/>
<dbReference type="InterPro" id="IPR013216">
    <property type="entry name" value="Methyltransf_11"/>
</dbReference>
<accession>A0A2T2YB28</accession>
<comment type="caution">
    <text evidence="2">The sequence shown here is derived from an EMBL/GenBank/DDBJ whole genome shotgun (WGS) entry which is preliminary data.</text>
</comment>
<evidence type="ECO:0000259" key="1">
    <source>
        <dbReference type="Pfam" id="PF08241"/>
    </source>
</evidence>
<keyword evidence="3" id="KW-1185">Reference proteome</keyword>
<dbReference type="InterPro" id="IPR029063">
    <property type="entry name" value="SAM-dependent_MTases_sf"/>
</dbReference>
<protein>
    <recommendedName>
        <fullName evidence="1">Methyltransferase type 11 domain-containing protein</fullName>
    </recommendedName>
</protein>
<name>A0A2T2YB28_9BACT</name>
<dbReference type="EMBL" id="PYFT01000001">
    <property type="protein sequence ID" value="PSR52717.1"/>
    <property type="molecule type" value="Genomic_DNA"/>
</dbReference>
<evidence type="ECO:0000313" key="3">
    <source>
        <dbReference type="Proteomes" id="UP000240357"/>
    </source>
</evidence>
<dbReference type="GO" id="GO:0008757">
    <property type="term" value="F:S-adenosylmethionine-dependent methyltransferase activity"/>
    <property type="evidence" value="ECO:0007669"/>
    <property type="project" value="InterPro"/>
</dbReference>